<name>A0A6C0AVA0_9ZZZZ</name>
<dbReference type="AlphaFoldDB" id="A0A6C0AVA0"/>
<evidence type="ECO:0000313" key="2">
    <source>
        <dbReference type="EMBL" id="QHS83754.1"/>
    </source>
</evidence>
<keyword evidence="1" id="KW-1133">Transmembrane helix</keyword>
<keyword evidence="1" id="KW-0472">Membrane</keyword>
<reference evidence="2" key="1">
    <citation type="journal article" date="2020" name="Nature">
        <title>Giant virus diversity and host interactions through global metagenomics.</title>
        <authorList>
            <person name="Schulz F."/>
            <person name="Roux S."/>
            <person name="Paez-Espino D."/>
            <person name="Jungbluth S."/>
            <person name="Walsh D.A."/>
            <person name="Denef V.J."/>
            <person name="McMahon K.D."/>
            <person name="Konstantinidis K.T."/>
            <person name="Eloe-Fadrosh E.A."/>
            <person name="Kyrpides N.C."/>
            <person name="Woyke T."/>
        </authorList>
    </citation>
    <scope>NUCLEOTIDE SEQUENCE</scope>
    <source>
        <strain evidence="2">GVMAG-S-ERX555961-36</strain>
    </source>
</reference>
<organism evidence="2">
    <name type="scientific">viral metagenome</name>
    <dbReference type="NCBI Taxonomy" id="1070528"/>
    <lineage>
        <taxon>unclassified sequences</taxon>
        <taxon>metagenomes</taxon>
        <taxon>organismal metagenomes</taxon>
    </lineage>
</organism>
<feature type="transmembrane region" description="Helical" evidence="1">
    <location>
        <begin position="116"/>
        <end position="134"/>
    </location>
</feature>
<accession>A0A6C0AVA0</accession>
<dbReference type="EMBL" id="MN738763">
    <property type="protein sequence ID" value="QHS83754.1"/>
    <property type="molecule type" value="Genomic_DNA"/>
</dbReference>
<proteinExistence type="predicted"/>
<evidence type="ECO:0000256" key="1">
    <source>
        <dbReference type="SAM" id="Phobius"/>
    </source>
</evidence>
<protein>
    <submittedName>
        <fullName evidence="2">Uncharacterized protein</fullName>
    </submittedName>
</protein>
<keyword evidence="1" id="KW-0812">Transmembrane</keyword>
<sequence>MSFCSYEEAWGSPYEIETEQKNDHVKKQLEDPNDYEEFTGGMVETAPLKGSLLGGVIPEEQWKTNTPQLCEKDDISSFEAKFDQKIDKLVSTLENYANGIKKNMGNDIPTTSWTDLLLFIALGILAIVILDLFFKFGKMIVTTKLEAKYSQSQSFDTGSTGGDYFSRAPQQFNRYGGYRMQGPEYGGFRRH</sequence>